<dbReference type="Proteomes" id="UP001596283">
    <property type="component" value="Unassembled WGS sequence"/>
</dbReference>
<evidence type="ECO:0000256" key="1">
    <source>
        <dbReference type="SAM" id="SignalP"/>
    </source>
</evidence>
<organism evidence="2 3">
    <name type="scientific">Levilactobacillus fujinensis</name>
    <dbReference type="NCBI Taxonomy" id="2486024"/>
    <lineage>
        <taxon>Bacteria</taxon>
        <taxon>Bacillati</taxon>
        <taxon>Bacillota</taxon>
        <taxon>Bacilli</taxon>
        <taxon>Lactobacillales</taxon>
        <taxon>Lactobacillaceae</taxon>
        <taxon>Levilactobacillus</taxon>
    </lineage>
</organism>
<protein>
    <recommendedName>
        <fullName evidence="4">D-alanyl-D-alanine carboxypeptidase</fullName>
    </recommendedName>
</protein>
<keyword evidence="1" id="KW-0732">Signal</keyword>
<dbReference type="RefSeq" id="WP_164510532.1">
    <property type="nucleotide sequence ID" value="NZ_JBHSSI010000058.1"/>
</dbReference>
<feature type="chain" id="PRO_5045496762" description="D-alanyl-D-alanine carboxypeptidase" evidence="1">
    <location>
        <begin position="30"/>
        <end position="289"/>
    </location>
</feature>
<dbReference type="EMBL" id="JBHSSI010000058">
    <property type="protein sequence ID" value="MFC6261261.1"/>
    <property type="molecule type" value="Genomic_DNA"/>
</dbReference>
<keyword evidence="3" id="KW-1185">Reference proteome</keyword>
<evidence type="ECO:0000313" key="2">
    <source>
        <dbReference type="EMBL" id="MFC6261261.1"/>
    </source>
</evidence>
<proteinExistence type="predicted"/>
<accession>A0ABW1TGY9</accession>
<gene>
    <name evidence="2" type="ORF">ACFP1C_09940</name>
</gene>
<evidence type="ECO:0008006" key="4">
    <source>
        <dbReference type="Google" id="ProtNLM"/>
    </source>
</evidence>
<sequence length="289" mass="32629">MKFRTTLGVVLGLVFSIALGLVSSQTAQASQKYTVVSEKWPTERPTYRAKYPNKKVALWNKKHTKRYGYLTDRPNTTFTRASTVVLQHGGTKAVYYYINAGGTKTHPKGTVGYVWRGYLTHGLAMDLLKSRYVPMGMFTNSQDFQDYIKYSPTQGITRSIVKSLPNMKLTYNLTNIAAYEFGLKLGNEDPATPMVKKSVLKTNHYQNVTYFPKVTEYLATSNAVSTTKRVKKVKQILANNYGYTAAKLGKLKRYEIGLNIEENVKGKKSIDNGPYAEKFYAFAIGRRVD</sequence>
<reference evidence="3" key="1">
    <citation type="journal article" date="2019" name="Int. J. Syst. Evol. Microbiol.">
        <title>The Global Catalogue of Microorganisms (GCM) 10K type strain sequencing project: providing services to taxonomists for standard genome sequencing and annotation.</title>
        <authorList>
            <consortium name="The Broad Institute Genomics Platform"/>
            <consortium name="The Broad Institute Genome Sequencing Center for Infectious Disease"/>
            <person name="Wu L."/>
            <person name="Ma J."/>
        </authorList>
    </citation>
    <scope>NUCLEOTIDE SEQUENCE [LARGE SCALE GENOMIC DNA]</scope>
    <source>
        <strain evidence="3">CCM 8908</strain>
    </source>
</reference>
<comment type="caution">
    <text evidence="2">The sequence shown here is derived from an EMBL/GenBank/DDBJ whole genome shotgun (WGS) entry which is preliminary data.</text>
</comment>
<feature type="signal peptide" evidence="1">
    <location>
        <begin position="1"/>
        <end position="29"/>
    </location>
</feature>
<name>A0ABW1TGY9_9LACO</name>
<evidence type="ECO:0000313" key="3">
    <source>
        <dbReference type="Proteomes" id="UP001596283"/>
    </source>
</evidence>